<gene>
    <name evidence="2" type="ORF">KU39_2375</name>
</gene>
<feature type="compositionally biased region" description="Basic and acidic residues" evidence="1">
    <location>
        <begin position="154"/>
        <end position="169"/>
    </location>
</feature>
<protein>
    <submittedName>
        <fullName evidence="2">2,3-dihydroxybenzoate-AMP ligase</fullName>
    </submittedName>
</protein>
<dbReference type="AlphaFoldDB" id="A0A1L6THD9"/>
<proteinExistence type="predicted"/>
<dbReference type="RefSeq" id="WP_047927125.1">
    <property type="nucleotide sequence ID" value="NZ_CP012508.1"/>
</dbReference>
<dbReference type="GO" id="GO:0016874">
    <property type="term" value="F:ligase activity"/>
    <property type="evidence" value="ECO:0007669"/>
    <property type="project" value="UniProtKB-KW"/>
</dbReference>
<dbReference type="EMBL" id="CP012508">
    <property type="protein sequence ID" value="ALB23553.1"/>
    <property type="molecule type" value="Genomic_DNA"/>
</dbReference>
<dbReference type="OrthoDB" id="9899115at2"/>
<organism evidence="2 3">
    <name type="scientific">Piscirickettsia salmonis</name>
    <dbReference type="NCBI Taxonomy" id="1238"/>
    <lineage>
        <taxon>Bacteria</taxon>
        <taxon>Pseudomonadati</taxon>
        <taxon>Pseudomonadota</taxon>
        <taxon>Gammaproteobacteria</taxon>
        <taxon>Thiotrichales</taxon>
        <taxon>Piscirickettsiaceae</taxon>
        <taxon>Piscirickettsia</taxon>
    </lineage>
</organism>
<accession>A0A1L6THD9</accession>
<evidence type="ECO:0000313" key="3">
    <source>
        <dbReference type="Proteomes" id="UP000029558"/>
    </source>
</evidence>
<dbReference type="Proteomes" id="UP000029558">
    <property type="component" value="Chromosome"/>
</dbReference>
<evidence type="ECO:0000256" key="1">
    <source>
        <dbReference type="SAM" id="MobiDB-lite"/>
    </source>
</evidence>
<feature type="region of interest" description="Disordered" evidence="1">
    <location>
        <begin position="138"/>
        <end position="169"/>
    </location>
</feature>
<name>A0A1L6THD9_PISSA</name>
<keyword evidence="2" id="KW-0436">Ligase</keyword>
<sequence>MANKLTRFIVQEIRQLRDTIQNKQENERWRWPATGTKRAIRIWLLNEMEKELLEHNFSRPENLEIFLSQWSDKIENFTAIPPNNKGIGKGKTISNFFNLGKHGNIFSMLRTMSAKEGTPFTVYTSLIDQIEQERERKRKLQKKSTPFFNQIPTQEEHYLSPSDTRAHEA</sequence>
<feature type="compositionally biased region" description="Polar residues" evidence="1">
    <location>
        <begin position="144"/>
        <end position="153"/>
    </location>
</feature>
<reference evidence="2 3" key="1">
    <citation type="journal article" date="2014" name="Genome Announc.">
        <title>Comparative Genome Analysis of Two Isolates of the Fish Pathogen Piscirickettsia salmonis from Different Hosts Reveals Major Differences in Virulence-Associated Secretion Systems.</title>
        <authorList>
            <person name="Bohle H."/>
            <person name="Henriquez P."/>
            <person name="Grothusen H."/>
            <person name="Navas E."/>
            <person name="Sandoval A."/>
            <person name="Bustamante F."/>
            <person name="Bustos P."/>
            <person name="Mancilla M."/>
        </authorList>
    </citation>
    <scope>NUCLEOTIDE SEQUENCE [LARGE SCALE GENOMIC DNA]</scope>
    <source>
        <strain evidence="3">B1-32597</strain>
    </source>
</reference>
<evidence type="ECO:0000313" key="2">
    <source>
        <dbReference type="EMBL" id="ALB23553.1"/>
    </source>
</evidence>